<reference evidence="7" key="1">
    <citation type="submission" date="2018-10" db="EMBL/GenBank/DDBJ databases">
        <title>Transcriptome assembly of Aceria tosichella (Wheat curl mite) Type 2.</title>
        <authorList>
            <person name="Scully E.D."/>
            <person name="Geib S.M."/>
            <person name="Palmer N.A."/>
            <person name="Gupta A.K."/>
            <person name="Sarath G."/>
            <person name="Tatineni S."/>
        </authorList>
    </citation>
    <scope>NUCLEOTIDE SEQUENCE</scope>
    <source>
        <strain evidence="7">LincolnNE</strain>
    </source>
</reference>
<dbReference type="PANTHER" id="PTHR13362:SF2">
    <property type="entry name" value="SMALL RIBOSOMAL SUBUNIT PROTEIN MS33"/>
    <property type="match status" value="1"/>
</dbReference>
<dbReference type="InterPro" id="IPR013219">
    <property type="entry name" value="Ribosomal_mS33"/>
</dbReference>
<evidence type="ECO:0000256" key="2">
    <source>
        <dbReference type="ARBA" id="ARBA00008970"/>
    </source>
</evidence>
<comment type="similarity">
    <text evidence="2">Belongs to the mitochondrion-specific ribosomal protein mS33 family.</text>
</comment>
<dbReference type="Pfam" id="PF08293">
    <property type="entry name" value="MRP-S33"/>
    <property type="match status" value="1"/>
</dbReference>
<accession>A0A6G1SFZ8</accession>
<evidence type="ECO:0000256" key="5">
    <source>
        <dbReference type="ARBA" id="ARBA00023274"/>
    </source>
</evidence>
<dbReference type="GO" id="GO:1990904">
    <property type="term" value="C:ribonucleoprotein complex"/>
    <property type="evidence" value="ECO:0007669"/>
    <property type="project" value="UniProtKB-KW"/>
</dbReference>
<sequence>MVKFLLPLYFTSKYQQRMRKLSCKIFNDFYIPELTKKELDYSRSHPPVQQWLNKWHSDLRAFERSQERPFDLNDEKNHKYYPAHPQIRALTHVLREYGLYRDEHRDFNEAMKEVAISRGKVFRERRGPISRDSKKKKK</sequence>
<evidence type="ECO:0000313" key="7">
    <source>
        <dbReference type="EMBL" id="MDE49328.1"/>
    </source>
</evidence>
<proteinExistence type="inferred from homology"/>
<gene>
    <name evidence="7" type="primary">MRPS33</name>
    <name evidence="7" type="ORF">g.1665</name>
</gene>
<organism evidence="7">
    <name type="scientific">Aceria tosichella</name>
    <name type="common">wheat curl mite</name>
    <dbReference type="NCBI Taxonomy" id="561515"/>
    <lineage>
        <taxon>Eukaryota</taxon>
        <taxon>Metazoa</taxon>
        <taxon>Ecdysozoa</taxon>
        <taxon>Arthropoda</taxon>
        <taxon>Chelicerata</taxon>
        <taxon>Arachnida</taxon>
        <taxon>Acari</taxon>
        <taxon>Acariformes</taxon>
        <taxon>Trombidiformes</taxon>
        <taxon>Prostigmata</taxon>
        <taxon>Eupodina</taxon>
        <taxon>Eriophyoidea</taxon>
        <taxon>Eriophyidae</taxon>
        <taxon>Eriophyinae</taxon>
        <taxon>Aceriini</taxon>
        <taxon>Aceria</taxon>
    </lineage>
</organism>
<keyword evidence="3 7" id="KW-0689">Ribosomal protein</keyword>
<dbReference type="AlphaFoldDB" id="A0A6G1SFZ8"/>
<protein>
    <recommendedName>
        <fullName evidence="6">Small ribosomal subunit protein mS33</fullName>
    </recommendedName>
</protein>
<keyword evidence="4" id="KW-0496">Mitochondrion</keyword>
<dbReference type="EMBL" id="GGYP01004557">
    <property type="protein sequence ID" value="MDE49328.1"/>
    <property type="molecule type" value="Transcribed_RNA"/>
</dbReference>
<name>A0A6G1SFZ8_9ACAR</name>
<evidence type="ECO:0000256" key="1">
    <source>
        <dbReference type="ARBA" id="ARBA00004173"/>
    </source>
</evidence>
<evidence type="ECO:0000256" key="3">
    <source>
        <dbReference type="ARBA" id="ARBA00022980"/>
    </source>
</evidence>
<keyword evidence="5" id="KW-0687">Ribonucleoprotein</keyword>
<evidence type="ECO:0000256" key="4">
    <source>
        <dbReference type="ARBA" id="ARBA00023128"/>
    </source>
</evidence>
<evidence type="ECO:0000256" key="6">
    <source>
        <dbReference type="ARBA" id="ARBA00035132"/>
    </source>
</evidence>
<dbReference type="GO" id="GO:0005739">
    <property type="term" value="C:mitochondrion"/>
    <property type="evidence" value="ECO:0007669"/>
    <property type="project" value="UniProtKB-SubCell"/>
</dbReference>
<comment type="subcellular location">
    <subcellularLocation>
        <location evidence="1">Mitochondrion</location>
    </subcellularLocation>
</comment>
<dbReference type="GO" id="GO:0005840">
    <property type="term" value="C:ribosome"/>
    <property type="evidence" value="ECO:0007669"/>
    <property type="project" value="UniProtKB-KW"/>
</dbReference>
<dbReference type="PANTHER" id="PTHR13362">
    <property type="entry name" value="MITOCHONDRIAL RIBOSOMAL PROTEIN S33"/>
    <property type="match status" value="1"/>
</dbReference>